<dbReference type="AlphaFoldDB" id="A0A0R2RQA8"/>
<evidence type="ECO:0000313" key="1">
    <source>
        <dbReference type="EMBL" id="KRO62339.1"/>
    </source>
</evidence>
<accession>A0A0R2RQA8</accession>
<organism evidence="1 2">
    <name type="scientific">Verrucomicrobia subdivision 6 bacterium BACL9 MAG-120507-bin52</name>
    <dbReference type="NCBI Taxonomy" id="1655590"/>
    <lineage>
        <taxon>Bacteria</taxon>
        <taxon>Pseudomonadati</taxon>
        <taxon>Verrucomicrobiota</taxon>
        <taxon>Verrucomicrobiia</taxon>
        <taxon>Verrucomicrobiales</taxon>
        <taxon>Verrucomicrobia subdivision 6</taxon>
    </lineage>
</organism>
<reference evidence="1 2" key="1">
    <citation type="submission" date="2015-10" db="EMBL/GenBank/DDBJ databases">
        <title>Metagenome-Assembled Genomes uncover a global brackish microbiome.</title>
        <authorList>
            <person name="Hugerth L.W."/>
            <person name="Larsson J."/>
            <person name="Alneberg J."/>
            <person name="Lindh M.V."/>
            <person name="Legrand C."/>
            <person name="Pinhassi J."/>
            <person name="Andersson A.F."/>
        </authorList>
    </citation>
    <scope>NUCLEOTIDE SEQUENCE [LARGE SCALE GENOMIC DNA]</scope>
    <source>
        <strain evidence="1">BACL18 MAG-120507-bin52</strain>
    </source>
</reference>
<gene>
    <name evidence="1" type="ORF">ABR82_02490</name>
</gene>
<name>A0A0R2RQA8_9BACT</name>
<comment type="caution">
    <text evidence="1">The sequence shown here is derived from an EMBL/GenBank/DDBJ whole genome shotgun (WGS) entry which is preliminary data.</text>
</comment>
<sequence>MDFVDDVDFKFSAGGGIGDSLAQLLDAVDPAVGGTIDFEDIEAAPLFNLLTDIVVGVEIGLGAVRAVESFGEDAGGGGFANATGTNKEKGVGQPTFGDGVGESAYDMFLSDQFGKGAGAILSGENEITHRSSE</sequence>
<proteinExistence type="predicted"/>
<protein>
    <submittedName>
        <fullName evidence="1">Uncharacterized protein</fullName>
    </submittedName>
</protein>
<evidence type="ECO:0000313" key="2">
    <source>
        <dbReference type="Proteomes" id="UP000051269"/>
    </source>
</evidence>
<dbReference type="Proteomes" id="UP000051269">
    <property type="component" value="Unassembled WGS sequence"/>
</dbReference>
<dbReference type="EMBL" id="LIBO01000092">
    <property type="protein sequence ID" value="KRO62339.1"/>
    <property type="molecule type" value="Genomic_DNA"/>
</dbReference>